<dbReference type="Proteomes" id="UP000319716">
    <property type="component" value="Unassembled WGS sequence"/>
</dbReference>
<evidence type="ECO:0000313" key="1">
    <source>
        <dbReference type="EMBL" id="GAY79130.1"/>
    </source>
</evidence>
<dbReference type="EMBL" id="BEXB01000097">
    <property type="protein sequence ID" value="GAY79130.1"/>
    <property type="molecule type" value="Genomic_DNA"/>
</dbReference>
<reference evidence="1 2" key="1">
    <citation type="submission" date="2017-11" db="EMBL/GenBank/DDBJ databases">
        <title>Draft Genome Sequence of Sporolactobacillus inulinus NBRC 111894 Isolated from Koso, a Japanese Sugar-Vegetable Fermented Beverage.</title>
        <authorList>
            <person name="Chiou T.Y."/>
            <person name="Oshima K."/>
            <person name="Suda W."/>
            <person name="Hattori M."/>
            <person name="Takahashi T."/>
        </authorList>
    </citation>
    <scope>NUCLEOTIDE SEQUENCE [LARGE SCALE GENOMIC DNA]</scope>
    <source>
        <strain evidence="1 2">NBRC111894</strain>
    </source>
</reference>
<comment type="caution">
    <text evidence="1">The sequence shown here is derived from an EMBL/GenBank/DDBJ whole genome shotgun (WGS) entry which is preliminary data.</text>
</comment>
<dbReference type="RefSeq" id="WP_141306166.1">
    <property type="nucleotide sequence ID" value="NZ_BEXB01000097.1"/>
</dbReference>
<gene>
    <name evidence="1" type="ORF">NBRC111894_4684</name>
</gene>
<organism evidence="1 2">
    <name type="scientific">Sporolactobacillus inulinus</name>
    <dbReference type="NCBI Taxonomy" id="2078"/>
    <lineage>
        <taxon>Bacteria</taxon>
        <taxon>Bacillati</taxon>
        <taxon>Bacillota</taxon>
        <taxon>Bacilli</taxon>
        <taxon>Bacillales</taxon>
        <taxon>Sporolactobacillaceae</taxon>
        <taxon>Sporolactobacillus</taxon>
    </lineage>
</organism>
<proteinExistence type="predicted"/>
<sequence>MVATGKTTIKGPRSYKFRRKDNLDSMRLMDNKIIMLLRDKPFVVYQIFIMLEGLEESKEDNFTHAILFPISSDFPQERKLFLEQFFERVELDYKMGLLTLENLKSSVVKSLKSLYTTKRLPKAFHFFYEWFFVKKTINELKRDVPSLDLFMNQVKNAYWIIEKEFQNLDKNEICTSIPISFPMTKEWDDFIHFIFDPYFAKVQVDEDHHPDGLITHLIDLSMPFGEKKQVHIEDLF</sequence>
<name>A0A4Y1ZJA6_9BACL</name>
<evidence type="ECO:0000313" key="2">
    <source>
        <dbReference type="Proteomes" id="UP000319716"/>
    </source>
</evidence>
<protein>
    <submittedName>
        <fullName evidence="1">Uncharacterized protein</fullName>
    </submittedName>
</protein>
<accession>A0A4Y1ZJA6</accession>
<dbReference type="AlphaFoldDB" id="A0A4Y1ZJA6"/>